<feature type="domain" description="SH3b" evidence="2">
    <location>
        <begin position="53"/>
        <end position="126"/>
    </location>
</feature>
<proteinExistence type="predicted"/>
<name>A0A117PZI5_9ACTN</name>
<dbReference type="RefSeq" id="WP_067133224.1">
    <property type="nucleotide sequence ID" value="NZ_KQ948222.1"/>
</dbReference>
<keyword evidence="1" id="KW-0732">Signal</keyword>
<evidence type="ECO:0000256" key="1">
    <source>
        <dbReference type="SAM" id="SignalP"/>
    </source>
</evidence>
<protein>
    <recommendedName>
        <fullName evidence="2">SH3b domain-containing protein</fullName>
    </recommendedName>
</protein>
<dbReference type="Pfam" id="PF08239">
    <property type="entry name" value="SH3_3"/>
    <property type="match status" value="1"/>
</dbReference>
<feature type="signal peptide" evidence="1">
    <location>
        <begin position="1"/>
        <end position="29"/>
    </location>
</feature>
<reference evidence="3 4" key="1">
    <citation type="submission" date="2015-10" db="EMBL/GenBank/DDBJ databases">
        <title>Draft genome sequence of Streptomyces yokosukanensis DSM 40224, type strain for the species Streptomyces yokosukanensis.</title>
        <authorList>
            <person name="Ruckert C."/>
            <person name="Winkler A."/>
            <person name="Kalinowski J."/>
            <person name="Kampfer P."/>
            <person name="Glaeser S."/>
        </authorList>
    </citation>
    <scope>NUCLEOTIDE SEQUENCE [LARGE SCALE GENOMIC DNA]</scope>
    <source>
        <strain evidence="3 4">DSM 40224</strain>
    </source>
</reference>
<dbReference type="STRING" id="67386.AQI95_34375"/>
<organism evidence="3 4">
    <name type="scientific">Streptomyces yokosukanensis</name>
    <dbReference type="NCBI Taxonomy" id="67386"/>
    <lineage>
        <taxon>Bacteria</taxon>
        <taxon>Bacillati</taxon>
        <taxon>Actinomycetota</taxon>
        <taxon>Actinomycetes</taxon>
        <taxon>Kitasatosporales</taxon>
        <taxon>Streptomycetaceae</taxon>
        <taxon>Streptomyces</taxon>
    </lineage>
</organism>
<dbReference type="AlphaFoldDB" id="A0A117PZI5"/>
<dbReference type="Gene3D" id="2.30.30.40">
    <property type="entry name" value="SH3 Domains"/>
    <property type="match status" value="1"/>
</dbReference>
<evidence type="ECO:0000313" key="3">
    <source>
        <dbReference type="EMBL" id="KUN00594.1"/>
    </source>
</evidence>
<evidence type="ECO:0000313" key="4">
    <source>
        <dbReference type="Proteomes" id="UP000053127"/>
    </source>
</evidence>
<accession>A0A117PZI5</accession>
<dbReference type="EMBL" id="LMWN01000048">
    <property type="protein sequence ID" value="KUN00594.1"/>
    <property type="molecule type" value="Genomic_DNA"/>
</dbReference>
<keyword evidence="4" id="KW-1185">Reference proteome</keyword>
<evidence type="ECO:0000259" key="2">
    <source>
        <dbReference type="PROSITE" id="PS51781"/>
    </source>
</evidence>
<dbReference type="OrthoDB" id="4331904at2"/>
<dbReference type="PROSITE" id="PS51781">
    <property type="entry name" value="SH3B"/>
    <property type="match status" value="1"/>
</dbReference>
<dbReference type="Proteomes" id="UP000053127">
    <property type="component" value="Unassembled WGS sequence"/>
</dbReference>
<gene>
    <name evidence="3" type="ORF">AQI95_34375</name>
</gene>
<comment type="caution">
    <text evidence="3">The sequence shown here is derived from an EMBL/GenBank/DDBJ whole genome shotgun (WGS) entry which is preliminary data.</text>
</comment>
<dbReference type="InterPro" id="IPR003646">
    <property type="entry name" value="SH3-like_bac-type"/>
</dbReference>
<dbReference type="SMART" id="SM00287">
    <property type="entry name" value="SH3b"/>
    <property type="match status" value="1"/>
</dbReference>
<feature type="chain" id="PRO_5039253174" description="SH3b domain-containing protein" evidence="1">
    <location>
        <begin position="30"/>
        <end position="126"/>
    </location>
</feature>
<sequence length="126" mass="12733">MGRKALRALVVSGALVAGVGLVGVSAASAMPADPGYSSSGSGGAGASYPADRSVFKSATVDGLRVRTGPGTDRAILGLIYEGEPVQVITSSYDDTGQVWDEVMLQSASAGGLPGGYVGWVTEEYLY</sequence>